<dbReference type="CDD" id="cd00158">
    <property type="entry name" value="RHOD"/>
    <property type="match status" value="1"/>
</dbReference>
<dbReference type="GO" id="GO:0003700">
    <property type="term" value="F:DNA-binding transcription factor activity"/>
    <property type="evidence" value="ECO:0007669"/>
    <property type="project" value="InterPro"/>
</dbReference>
<dbReference type="AlphaFoldDB" id="A0A6F8PRS1"/>
<sequence length="216" mass="24497">METANLKLCLFEQLAQIGKSLGHANRLMILDILAQAPQHVETLSNKLQLSIANVSKHLQSLKQAGLVICEKNGSQRIYRLSTPEIVPLIHAMRQVAEQQMAEVSQILHQQLNPKAPLMPFNPKELKKHLDANEITLLDVRPEDEYQFGHIKGSINIPIDQLADKMPMLPKDKPLIVYCRGPYCLWSYQAVEQLNQQAFQASRMAQGYPDWQTLPQS</sequence>
<evidence type="ECO:0000313" key="4">
    <source>
        <dbReference type="Proteomes" id="UP000501726"/>
    </source>
</evidence>
<dbReference type="KEGG" id="tse:THMIRHAS_01070"/>
<dbReference type="InterPro" id="IPR036388">
    <property type="entry name" value="WH-like_DNA-bd_sf"/>
</dbReference>
<feature type="domain" description="Rhodanese" evidence="1">
    <location>
        <begin position="130"/>
        <end position="212"/>
    </location>
</feature>
<dbReference type="SUPFAM" id="SSF46785">
    <property type="entry name" value="Winged helix' DNA-binding domain"/>
    <property type="match status" value="1"/>
</dbReference>
<dbReference type="PROSITE" id="PS50987">
    <property type="entry name" value="HTH_ARSR_2"/>
    <property type="match status" value="1"/>
</dbReference>
<evidence type="ECO:0000259" key="1">
    <source>
        <dbReference type="PROSITE" id="PS50206"/>
    </source>
</evidence>
<dbReference type="PANTHER" id="PTHR43031:SF18">
    <property type="entry name" value="RHODANESE-RELATED SULFURTRANSFERASES"/>
    <property type="match status" value="1"/>
</dbReference>
<dbReference type="InterPro" id="IPR050229">
    <property type="entry name" value="GlpE_sulfurtransferase"/>
</dbReference>
<dbReference type="RefSeq" id="WP_173269272.1">
    <property type="nucleotide sequence ID" value="NZ_AP021889.1"/>
</dbReference>
<dbReference type="InterPro" id="IPR001763">
    <property type="entry name" value="Rhodanese-like_dom"/>
</dbReference>
<dbReference type="InterPro" id="IPR036390">
    <property type="entry name" value="WH_DNA-bd_sf"/>
</dbReference>
<dbReference type="SMART" id="SM00418">
    <property type="entry name" value="HTH_ARSR"/>
    <property type="match status" value="1"/>
</dbReference>
<proteinExistence type="predicted"/>
<dbReference type="SMART" id="SM00450">
    <property type="entry name" value="RHOD"/>
    <property type="match status" value="1"/>
</dbReference>
<dbReference type="NCBIfam" id="NF033788">
    <property type="entry name" value="HTH_metalloreg"/>
    <property type="match status" value="1"/>
</dbReference>
<dbReference type="PRINTS" id="PR00778">
    <property type="entry name" value="HTHARSR"/>
</dbReference>
<dbReference type="Gene3D" id="3.40.250.10">
    <property type="entry name" value="Rhodanese-like domain"/>
    <property type="match status" value="1"/>
</dbReference>
<dbReference type="InterPro" id="IPR001845">
    <property type="entry name" value="HTH_ArsR_DNA-bd_dom"/>
</dbReference>
<dbReference type="CDD" id="cd00090">
    <property type="entry name" value="HTH_ARSR"/>
    <property type="match status" value="1"/>
</dbReference>
<protein>
    <submittedName>
        <fullName evidence="3">ArsR family transcriptional regulator</fullName>
    </submittedName>
</protein>
<name>A0A6F8PRS1_9GAMM</name>
<dbReference type="SUPFAM" id="SSF52821">
    <property type="entry name" value="Rhodanese/Cell cycle control phosphatase"/>
    <property type="match status" value="1"/>
</dbReference>
<reference evidence="4" key="1">
    <citation type="submission" date="2019-11" db="EMBL/GenBank/DDBJ databases">
        <title>Isolation and characterization of two novel species in the genus Thiomicrorhabdus.</title>
        <authorList>
            <person name="Mochizuki J."/>
            <person name="Kojima H."/>
            <person name="Fukui M."/>
        </authorList>
    </citation>
    <scope>NUCLEOTIDE SEQUENCE [LARGE SCALE GENOMIC DNA]</scope>
    <source>
        <strain evidence="4">aks77</strain>
    </source>
</reference>
<feature type="domain" description="HTH arsR-type" evidence="2">
    <location>
        <begin position="6"/>
        <end position="100"/>
    </location>
</feature>
<dbReference type="EMBL" id="AP021889">
    <property type="protein sequence ID" value="BBP44734.1"/>
    <property type="molecule type" value="Genomic_DNA"/>
</dbReference>
<dbReference type="PANTHER" id="PTHR43031">
    <property type="entry name" value="FAD-DEPENDENT OXIDOREDUCTASE"/>
    <property type="match status" value="1"/>
</dbReference>
<dbReference type="InterPro" id="IPR011991">
    <property type="entry name" value="ArsR-like_HTH"/>
</dbReference>
<keyword evidence="4" id="KW-1185">Reference proteome</keyword>
<evidence type="ECO:0000259" key="2">
    <source>
        <dbReference type="PROSITE" id="PS50987"/>
    </source>
</evidence>
<dbReference type="Pfam" id="PF01022">
    <property type="entry name" value="HTH_5"/>
    <property type="match status" value="1"/>
</dbReference>
<accession>A0A6F8PRS1</accession>
<dbReference type="Pfam" id="PF00581">
    <property type="entry name" value="Rhodanese"/>
    <property type="match status" value="1"/>
</dbReference>
<organism evidence="3 4">
    <name type="scientific">Thiosulfatimonas sediminis</name>
    <dbReference type="NCBI Taxonomy" id="2675054"/>
    <lineage>
        <taxon>Bacteria</taxon>
        <taxon>Pseudomonadati</taxon>
        <taxon>Pseudomonadota</taxon>
        <taxon>Gammaproteobacteria</taxon>
        <taxon>Thiotrichales</taxon>
        <taxon>Piscirickettsiaceae</taxon>
        <taxon>Thiosulfatimonas</taxon>
    </lineage>
</organism>
<dbReference type="InterPro" id="IPR036873">
    <property type="entry name" value="Rhodanese-like_dom_sf"/>
</dbReference>
<dbReference type="Proteomes" id="UP000501726">
    <property type="component" value="Chromosome"/>
</dbReference>
<evidence type="ECO:0000313" key="3">
    <source>
        <dbReference type="EMBL" id="BBP44734.1"/>
    </source>
</evidence>
<gene>
    <name evidence="3" type="ORF">THMIRHAS_01070</name>
</gene>
<dbReference type="Gene3D" id="1.10.10.10">
    <property type="entry name" value="Winged helix-like DNA-binding domain superfamily/Winged helix DNA-binding domain"/>
    <property type="match status" value="1"/>
</dbReference>
<dbReference type="PROSITE" id="PS50206">
    <property type="entry name" value="RHODANESE_3"/>
    <property type="match status" value="1"/>
</dbReference>